<evidence type="ECO:0000256" key="6">
    <source>
        <dbReference type="RuleBase" id="RU003942"/>
    </source>
</evidence>
<proteinExistence type="inferred from homology"/>
<reference evidence="9" key="1">
    <citation type="journal article" date="2019" name="Int. J. Syst. Evol. Microbiol.">
        <title>The Global Catalogue of Microorganisms (GCM) 10K type strain sequencing project: providing services to taxonomists for standard genome sequencing and annotation.</title>
        <authorList>
            <consortium name="The Broad Institute Genomics Platform"/>
            <consortium name="The Broad Institute Genome Sequencing Center for Infectious Disease"/>
            <person name="Wu L."/>
            <person name="Ma J."/>
        </authorList>
    </citation>
    <scope>NUCLEOTIDE SEQUENCE [LARGE SCALE GENOMIC DNA]</scope>
    <source>
        <strain evidence="9">CGMCC 1.13574</strain>
    </source>
</reference>
<organism evidence="8 9">
    <name type="scientific">Tumebacillus lipolyticus</name>
    <dbReference type="NCBI Taxonomy" id="1280370"/>
    <lineage>
        <taxon>Bacteria</taxon>
        <taxon>Bacillati</taxon>
        <taxon>Bacillota</taxon>
        <taxon>Bacilli</taxon>
        <taxon>Bacillales</taxon>
        <taxon>Alicyclobacillaceae</taxon>
        <taxon>Tumebacillus</taxon>
    </lineage>
</organism>
<evidence type="ECO:0000256" key="3">
    <source>
        <dbReference type="ARBA" id="ARBA00022692"/>
    </source>
</evidence>
<evidence type="ECO:0000256" key="7">
    <source>
        <dbReference type="SAM" id="Phobius"/>
    </source>
</evidence>
<feature type="transmembrane region" description="Helical" evidence="7">
    <location>
        <begin position="83"/>
        <end position="102"/>
    </location>
</feature>
<comment type="similarity">
    <text evidence="6">Belongs to the drug/metabolite transporter (DMT) superfamily. Small multidrug resistance (SMR) (TC 2.A.7.1) family.</text>
</comment>
<dbReference type="Proteomes" id="UP001597343">
    <property type="component" value="Unassembled WGS sequence"/>
</dbReference>
<keyword evidence="2" id="KW-1003">Cell membrane</keyword>
<keyword evidence="3 6" id="KW-0812">Transmembrane</keyword>
<evidence type="ECO:0000256" key="2">
    <source>
        <dbReference type="ARBA" id="ARBA00022475"/>
    </source>
</evidence>
<gene>
    <name evidence="8" type="ORF">ACFSOY_03835</name>
</gene>
<dbReference type="Pfam" id="PF00893">
    <property type="entry name" value="Multi_Drug_Res"/>
    <property type="match status" value="1"/>
</dbReference>
<dbReference type="RefSeq" id="WP_386044198.1">
    <property type="nucleotide sequence ID" value="NZ_JBHUIO010000002.1"/>
</dbReference>
<dbReference type="PANTHER" id="PTHR30561">
    <property type="entry name" value="SMR FAMILY PROTON-DEPENDENT DRUG EFFLUX TRANSPORTER SUGE"/>
    <property type="match status" value="1"/>
</dbReference>
<feature type="transmembrane region" description="Helical" evidence="7">
    <location>
        <begin position="56"/>
        <end position="77"/>
    </location>
</feature>
<dbReference type="InterPro" id="IPR000390">
    <property type="entry name" value="Small_drug/metabolite_transptr"/>
</dbReference>
<evidence type="ECO:0000256" key="1">
    <source>
        <dbReference type="ARBA" id="ARBA00004651"/>
    </source>
</evidence>
<dbReference type="EMBL" id="JBHUIO010000002">
    <property type="protein sequence ID" value="MFD2169149.1"/>
    <property type="molecule type" value="Genomic_DNA"/>
</dbReference>
<keyword evidence="9" id="KW-1185">Reference proteome</keyword>
<evidence type="ECO:0000313" key="9">
    <source>
        <dbReference type="Proteomes" id="UP001597343"/>
    </source>
</evidence>
<name>A0ABW4ZUF7_9BACL</name>
<keyword evidence="4 7" id="KW-1133">Transmembrane helix</keyword>
<dbReference type="InterPro" id="IPR037185">
    <property type="entry name" value="EmrE-like"/>
</dbReference>
<comment type="caution">
    <text evidence="8">The sequence shown here is derived from an EMBL/GenBank/DDBJ whole genome shotgun (WGS) entry which is preliminary data.</text>
</comment>
<evidence type="ECO:0000256" key="5">
    <source>
        <dbReference type="ARBA" id="ARBA00023136"/>
    </source>
</evidence>
<accession>A0ABW4ZUF7</accession>
<dbReference type="InterPro" id="IPR045324">
    <property type="entry name" value="Small_multidrug_res"/>
</dbReference>
<dbReference type="SUPFAM" id="SSF103481">
    <property type="entry name" value="Multidrug resistance efflux transporter EmrE"/>
    <property type="match status" value="1"/>
</dbReference>
<keyword evidence="5 7" id="KW-0472">Membrane</keyword>
<feature type="transmembrane region" description="Helical" evidence="7">
    <location>
        <begin position="29"/>
        <end position="49"/>
    </location>
</feature>
<evidence type="ECO:0000313" key="8">
    <source>
        <dbReference type="EMBL" id="MFD2169149.1"/>
    </source>
</evidence>
<sequence length="113" mass="12418">MNKSWALVFGAGLLEVVWVMGLTHSTTWWMWAGTVVMLIISFVAMIQALKTLPVSTVYAVFTGLGTVGTVIVEMIFFDEPFRWAKVLLILTLLIGVLGLKMVTGTPNQEGSRV</sequence>
<dbReference type="Gene3D" id="1.10.3730.20">
    <property type="match status" value="1"/>
</dbReference>
<dbReference type="PANTHER" id="PTHR30561:SF7">
    <property type="entry name" value="GUANIDINIUM EFFLUX SYSTEM SUBUNIT GDNC-RELATED"/>
    <property type="match status" value="1"/>
</dbReference>
<protein>
    <submittedName>
        <fullName evidence="8">DMT family transporter</fullName>
    </submittedName>
</protein>
<evidence type="ECO:0000256" key="4">
    <source>
        <dbReference type="ARBA" id="ARBA00022989"/>
    </source>
</evidence>
<comment type="subcellular location">
    <subcellularLocation>
        <location evidence="1 6">Cell membrane</location>
        <topology evidence="1 6">Multi-pass membrane protein</topology>
    </subcellularLocation>
</comment>